<accession>A0AA37X2D2</accession>
<organism evidence="1 2">
    <name type="scientific">Cypionkella aquatica</name>
    <dbReference type="NCBI Taxonomy" id="1756042"/>
    <lineage>
        <taxon>Bacteria</taxon>
        <taxon>Pseudomonadati</taxon>
        <taxon>Pseudomonadota</taxon>
        <taxon>Alphaproteobacteria</taxon>
        <taxon>Rhodobacterales</taxon>
        <taxon>Paracoccaceae</taxon>
        <taxon>Cypionkella</taxon>
    </lineage>
</organism>
<dbReference type="AlphaFoldDB" id="A0AA37X2D2"/>
<evidence type="ECO:0000313" key="2">
    <source>
        <dbReference type="Proteomes" id="UP001157355"/>
    </source>
</evidence>
<proteinExistence type="predicted"/>
<dbReference type="Proteomes" id="UP001157355">
    <property type="component" value="Unassembled WGS sequence"/>
</dbReference>
<protein>
    <submittedName>
        <fullName evidence="1">Uncharacterized protein</fullName>
    </submittedName>
</protein>
<keyword evidence="2" id="KW-1185">Reference proteome</keyword>
<comment type="caution">
    <text evidence="1">The sequence shown here is derived from an EMBL/GenBank/DDBJ whole genome shotgun (WGS) entry which is preliminary data.</text>
</comment>
<reference evidence="1 2" key="1">
    <citation type="journal article" date="2014" name="Int. J. Syst. Evol. Microbiol.">
        <title>Complete genome sequence of Corynebacterium casei LMG S-19264T (=DSM 44701T), isolated from a smear-ripened cheese.</title>
        <authorList>
            <consortium name="US DOE Joint Genome Institute (JGI-PGF)"/>
            <person name="Walter F."/>
            <person name="Albersmeier A."/>
            <person name="Kalinowski J."/>
            <person name="Ruckert C."/>
        </authorList>
    </citation>
    <scope>NUCLEOTIDE SEQUENCE [LARGE SCALE GENOMIC DNA]</scope>
    <source>
        <strain evidence="1 2">NBRC 111766</strain>
    </source>
</reference>
<name>A0AA37X2D2_9RHOB</name>
<dbReference type="EMBL" id="BSPP01000010">
    <property type="protein sequence ID" value="GLS88009.1"/>
    <property type="molecule type" value="Genomic_DNA"/>
</dbReference>
<sequence>MRTKISLAGALLACGVVVFWVTNRPHLIIALETEDGKGSLIYHCPITTDVMEAKTRAAAAHTAFQSRLSAITNGAGAQAQAAMQAANISGNIPNLDMIGSDLQAQARALQTDIEAEFNCKVEL</sequence>
<gene>
    <name evidence="1" type="ORF">GCM10010873_29830</name>
</gene>
<evidence type="ECO:0000313" key="1">
    <source>
        <dbReference type="EMBL" id="GLS88009.1"/>
    </source>
</evidence>